<evidence type="ECO:0000256" key="1">
    <source>
        <dbReference type="SAM" id="SignalP"/>
    </source>
</evidence>
<protein>
    <submittedName>
        <fullName evidence="2">Uncharacterized protein</fullName>
    </submittedName>
</protein>
<sequence length="441" mass="50260">MFDTLFITIIISIIHIILGQRDIQYLIFEGGGPDEGPGPNQTLNIASLKRTFGEINPTAQRMYAYGKQQMRFLTRSNAFVRSELETAFTLAENTNTPLFIHIDPIYGWGADEENSTADAPTIKYWNNETMREWIEFPLNKSQLPNRIPRTWFNWGSWCSPSSAFPAIGAPSFVNFSAIQFNESIAKPLAQWIIRLNKENKSYLFAGINIGWETNILNYRQIDPTHLPTAVWPVNSRNITMQQWEAGAQLGYASLYWQGWTEEKLIIEAQHRNITRDALFNLLCYEIIHNYLEVLAKVCYDNNIPRERIFTHIVPMASVDTSRIDTTIPPIWTAVNSYSIPGFTMDNRGAAIYNLTELKYQITIADPSQSNFAVSESYLFNYGDEESMRDNLNEAFNNGGLIKAIYGALPFSSEDPQPAGAIKAIQQWLNTNHTLILKPNFL</sequence>
<feature type="signal peptide" evidence="1">
    <location>
        <begin position="1"/>
        <end position="19"/>
    </location>
</feature>
<keyword evidence="1" id="KW-0732">Signal</keyword>
<comment type="caution">
    <text evidence="2">The sequence shown here is derived from an EMBL/GenBank/DDBJ whole genome shotgun (WGS) entry which is preliminary data.</text>
</comment>
<evidence type="ECO:0000313" key="3">
    <source>
        <dbReference type="Proteomes" id="UP000663845"/>
    </source>
</evidence>
<reference evidence="2" key="1">
    <citation type="submission" date="2021-02" db="EMBL/GenBank/DDBJ databases">
        <authorList>
            <person name="Nowell W R."/>
        </authorList>
    </citation>
    <scope>NUCLEOTIDE SEQUENCE</scope>
</reference>
<name>A0A813QT12_9BILA</name>
<dbReference type="AlphaFoldDB" id="A0A813QT12"/>
<organism evidence="2 3">
    <name type="scientific">Adineta steineri</name>
    <dbReference type="NCBI Taxonomy" id="433720"/>
    <lineage>
        <taxon>Eukaryota</taxon>
        <taxon>Metazoa</taxon>
        <taxon>Spiralia</taxon>
        <taxon>Gnathifera</taxon>
        <taxon>Rotifera</taxon>
        <taxon>Eurotatoria</taxon>
        <taxon>Bdelloidea</taxon>
        <taxon>Adinetida</taxon>
        <taxon>Adinetidae</taxon>
        <taxon>Adineta</taxon>
    </lineage>
</organism>
<accession>A0A813QT12</accession>
<dbReference type="EMBL" id="CAJNOG010000019">
    <property type="protein sequence ID" value="CAF0771178.1"/>
    <property type="molecule type" value="Genomic_DNA"/>
</dbReference>
<feature type="chain" id="PRO_5032501241" evidence="1">
    <location>
        <begin position="20"/>
        <end position="441"/>
    </location>
</feature>
<evidence type="ECO:0000313" key="2">
    <source>
        <dbReference type="EMBL" id="CAF0771178.1"/>
    </source>
</evidence>
<dbReference type="Proteomes" id="UP000663845">
    <property type="component" value="Unassembled WGS sequence"/>
</dbReference>
<proteinExistence type="predicted"/>
<gene>
    <name evidence="2" type="ORF">JYZ213_LOCUS3629</name>
</gene>